<proteinExistence type="predicted"/>
<sequence>MAWEAKNSHATTKKISRHFFREYAPQSELFRFVFF</sequence>
<dbReference type="Pfam" id="PF07877">
    <property type="entry name" value="DUF1661"/>
    <property type="match status" value="1"/>
</dbReference>
<evidence type="ECO:0000313" key="1">
    <source>
        <dbReference type="EMBL" id="WCG04248.1"/>
    </source>
</evidence>
<dbReference type="InterPro" id="IPR012456">
    <property type="entry name" value="DUF1661"/>
</dbReference>
<reference evidence="1" key="1">
    <citation type="submission" date="2023-01" db="EMBL/GenBank/DDBJ databases">
        <title>Phages are important unrecognized players in the ecology of the oral pathogen Porphyromonas gingivalis.</title>
        <authorList>
            <person name="Matrishin C.B."/>
            <person name="Kauffman K.M."/>
        </authorList>
    </citation>
    <scope>NUCLEOTIDE SEQUENCE</scope>
    <source>
        <strain evidence="1">ATCC 49417</strain>
    </source>
</reference>
<dbReference type="EMBL" id="CP116614">
    <property type="protein sequence ID" value="WCG04248.1"/>
    <property type="molecule type" value="Genomic_DNA"/>
</dbReference>
<gene>
    <name evidence="1" type="ORF">NY151_08490</name>
</gene>
<dbReference type="RefSeq" id="WP_143734832.1">
    <property type="nucleotide sequence ID" value="NZ_CP024591.1"/>
</dbReference>
<dbReference type="AlphaFoldDB" id="A0AAE9XCP9"/>
<evidence type="ECO:0000313" key="2">
    <source>
        <dbReference type="Proteomes" id="UP001179501"/>
    </source>
</evidence>
<protein>
    <submittedName>
        <fullName evidence="1">DUF1661 domain-containing protein</fullName>
    </submittedName>
</protein>
<organism evidence="1 2">
    <name type="scientific">Porphyromonas gingivalis</name>
    <name type="common">Bacteroides gingivalis</name>
    <dbReference type="NCBI Taxonomy" id="837"/>
    <lineage>
        <taxon>Bacteria</taxon>
        <taxon>Pseudomonadati</taxon>
        <taxon>Bacteroidota</taxon>
        <taxon>Bacteroidia</taxon>
        <taxon>Bacteroidales</taxon>
        <taxon>Porphyromonadaceae</taxon>
        <taxon>Porphyromonas</taxon>
    </lineage>
</organism>
<dbReference type="Proteomes" id="UP001179501">
    <property type="component" value="Chromosome"/>
</dbReference>
<accession>A0AAE9XCP9</accession>
<name>A0AAE9XCP9_PORGN</name>